<organism evidence="1">
    <name type="scientific">viral metagenome</name>
    <dbReference type="NCBI Taxonomy" id="1070528"/>
    <lineage>
        <taxon>unclassified sequences</taxon>
        <taxon>metagenomes</taxon>
        <taxon>organismal metagenomes</taxon>
    </lineage>
</organism>
<dbReference type="AlphaFoldDB" id="A0A6C0H052"/>
<dbReference type="EMBL" id="MN739834">
    <property type="protein sequence ID" value="QHT73911.1"/>
    <property type="molecule type" value="Genomic_DNA"/>
</dbReference>
<proteinExistence type="predicted"/>
<protein>
    <submittedName>
        <fullName evidence="1">Uncharacterized protein</fullName>
    </submittedName>
</protein>
<accession>A0A6C0H052</accession>
<name>A0A6C0H052_9ZZZZ</name>
<sequence length="236" mass="28009">MSEYIGIKFEHNIIKWEQIENLNIEIAYPKFEVNMKVINKLTNDIIYECKLEIQFEVFGNDGDIIDEEYKLTIIKNTDEDTYKLINKKLQNKKYESLFKDGLVDWDDIRDRLLDESSIKNNKYKIKINHNVPTLDQYKGVQQANPIFTINMEVYDKSTLIYLTKLEIECKYCCYGSVNIDYIKHTLNTIKNTNKDIFEKIIEQLVDDNIEKLFENTIVKNMNICEKLVEIDKSESE</sequence>
<reference evidence="1" key="1">
    <citation type="journal article" date="2020" name="Nature">
        <title>Giant virus diversity and host interactions through global metagenomics.</title>
        <authorList>
            <person name="Schulz F."/>
            <person name="Roux S."/>
            <person name="Paez-Espino D."/>
            <person name="Jungbluth S."/>
            <person name="Walsh D.A."/>
            <person name="Denef V.J."/>
            <person name="McMahon K.D."/>
            <person name="Konstantinidis K.T."/>
            <person name="Eloe-Fadrosh E.A."/>
            <person name="Kyrpides N.C."/>
            <person name="Woyke T."/>
        </authorList>
    </citation>
    <scope>NUCLEOTIDE SEQUENCE</scope>
    <source>
        <strain evidence="1">GVMAG-M-3300023179-4</strain>
    </source>
</reference>
<evidence type="ECO:0000313" key="1">
    <source>
        <dbReference type="EMBL" id="QHT73911.1"/>
    </source>
</evidence>